<comment type="caution">
    <text evidence="2">The sequence shown here is derived from an EMBL/GenBank/DDBJ whole genome shotgun (WGS) entry which is preliminary data.</text>
</comment>
<dbReference type="Proteomes" id="UP000315200">
    <property type="component" value="Unassembled WGS sequence"/>
</dbReference>
<accession>A0A829W6Z9</accession>
<evidence type="ECO:0000256" key="1">
    <source>
        <dbReference type="SAM" id="Phobius"/>
    </source>
</evidence>
<keyword evidence="1" id="KW-0472">Membrane</keyword>
<dbReference type="RefSeq" id="WP_074926389.1">
    <property type="nucleotide sequence ID" value="NZ_BJLB01000001.1"/>
</dbReference>
<keyword evidence="1" id="KW-1133">Transmembrane helix</keyword>
<evidence type="ECO:0000313" key="2">
    <source>
        <dbReference type="EMBL" id="GEA35061.1"/>
    </source>
</evidence>
<name>A0A829W6Z9_9FIRM</name>
<dbReference type="AlphaFoldDB" id="A0A829W6Z9"/>
<gene>
    <name evidence="2" type="ORF">Ccl03g_07740</name>
</gene>
<dbReference type="EMBL" id="BJLB01000001">
    <property type="protein sequence ID" value="GEA35061.1"/>
    <property type="molecule type" value="Genomic_DNA"/>
</dbReference>
<proteinExistence type="predicted"/>
<protein>
    <submittedName>
        <fullName evidence="2">Uncharacterized protein</fullName>
    </submittedName>
</protein>
<keyword evidence="1" id="KW-0812">Transmembrane</keyword>
<sequence length="176" mass="20625">MEMSIEVKMSMLLMIFQSIILAGQLWLAYYVYKSNKSEAKGYFMPLNDNLGIPQELKKIASYRYDLTKAIMFQNRGNDMLILLNNVIMVNNRIVESGTMPLNTLFTNDDSIFSRYGIVIPISHKDLESNKIDVKLEIKMKNSKNYIYKQIFYIEFSKLKDNDGQWEISKCNIEFKK</sequence>
<feature type="transmembrane region" description="Helical" evidence="1">
    <location>
        <begin position="12"/>
        <end position="32"/>
    </location>
</feature>
<evidence type="ECO:0000313" key="3">
    <source>
        <dbReference type="Proteomes" id="UP000315200"/>
    </source>
</evidence>
<reference evidence="2 3" key="1">
    <citation type="submission" date="2019-06" db="EMBL/GenBank/DDBJ databases">
        <title>Draft genome sequence of [Clostridium] clostridioforme NBRC 113352.</title>
        <authorList>
            <person name="Miura T."/>
            <person name="Furukawa M."/>
            <person name="Shimamura M."/>
            <person name="Ohyama Y."/>
            <person name="Yamazoe A."/>
            <person name="Kawasaki H."/>
        </authorList>
    </citation>
    <scope>NUCLEOTIDE SEQUENCE [LARGE SCALE GENOMIC DNA]</scope>
    <source>
        <strain evidence="2 3">NBRC 113352</strain>
    </source>
</reference>
<organism evidence="2 3">
    <name type="scientific">Enterocloster clostridioformis</name>
    <dbReference type="NCBI Taxonomy" id="1531"/>
    <lineage>
        <taxon>Bacteria</taxon>
        <taxon>Bacillati</taxon>
        <taxon>Bacillota</taxon>
        <taxon>Clostridia</taxon>
        <taxon>Lachnospirales</taxon>
        <taxon>Lachnospiraceae</taxon>
        <taxon>Enterocloster</taxon>
    </lineage>
</organism>